<name>A0A420WKS9_9PROT</name>
<keyword evidence="1" id="KW-0472">Membrane</keyword>
<evidence type="ECO:0000313" key="2">
    <source>
        <dbReference type="EMBL" id="RKQ71526.1"/>
    </source>
</evidence>
<dbReference type="InParanoid" id="A0A420WKS9"/>
<evidence type="ECO:0000256" key="1">
    <source>
        <dbReference type="SAM" id="Phobius"/>
    </source>
</evidence>
<sequence>MTWLRYLIIAFTGVIIVALLSSQIYSLEQLRANGRIVLLELRPVDPRALMMGDYMALQYAQDRSENIPQDKLEPQGTLIFTDKEGVGEFLRVGDVTTSDEEYKIAYIKERFGINIGSPRFYFENGTAQDYVSARYGVFKVDETGRAILVGLADENKNIINPKR</sequence>
<protein>
    <submittedName>
        <fullName evidence="2">Putative membrane-anchored protein</fullName>
    </submittedName>
</protein>
<dbReference type="AlphaFoldDB" id="A0A420WKS9"/>
<keyword evidence="1" id="KW-1133">Transmembrane helix</keyword>
<organism evidence="2 3">
    <name type="scientific">Litorimonas taeanensis</name>
    <dbReference type="NCBI Taxonomy" id="568099"/>
    <lineage>
        <taxon>Bacteria</taxon>
        <taxon>Pseudomonadati</taxon>
        <taxon>Pseudomonadota</taxon>
        <taxon>Alphaproteobacteria</taxon>
        <taxon>Maricaulales</taxon>
        <taxon>Robiginitomaculaceae</taxon>
    </lineage>
</organism>
<dbReference type="OrthoDB" id="4868247at2"/>
<comment type="caution">
    <text evidence="2">The sequence shown here is derived from an EMBL/GenBank/DDBJ whole genome shotgun (WGS) entry which is preliminary data.</text>
</comment>
<dbReference type="EMBL" id="RBII01000001">
    <property type="protein sequence ID" value="RKQ71526.1"/>
    <property type="molecule type" value="Genomic_DNA"/>
</dbReference>
<dbReference type="RefSeq" id="WP_121099294.1">
    <property type="nucleotide sequence ID" value="NZ_RBII01000001.1"/>
</dbReference>
<feature type="transmembrane region" description="Helical" evidence="1">
    <location>
        <begin position="6"/>
        <end position="25"/>
    </location>
</feature>
<accession>A0A420WKS9</accession>
<gene>
    <name evidence="2" type="ORF">DES40_0849</name>
</gene>
<evidence type="ECO:0000313" key="3">
    <source>
        <dbReference type="Proteomes" id="UP000282211"/>
    </source>
</evidence>
<proteinExistence type="predicted"/>
<dbReference type="Proteomes" id="UP000282211">
    <property type="component" value="Unassembled WGS sequence"/>
</dbReference>
<keyword evidence="1" id="KW-0812">Transmembrane</keyword>
<dbReference type="InterPro" id="IPR025833">
    <property type="entry name" value="GDYXXLXY"/>
</dbReference>
<keyword evidence="3" id="KW-1185">Reference proteome</keyword>
<dbReference type="Pfam" id="PF14345">
    <property type="entry name" value="GDYXXLXY"/>
    <property type="match status" value="1"/>
</dbReference>
<reference evidence="2 3" key="1">
    <citation type="submission" date="2018-10" db="EMBL/GenBank/DDBJ databases">
        <title>Genomic Encyclopedia of Type Strains, Phase IV (KMG-IV): sequencing the most valuable type-strain genomes for metagenomic binning, comparative biology and taxonomic classification.</title>
        <authorList>
            <person name="Goeker M."/>
        </authorList>
    </citation>
    <scope>NUCLEOTIDE SEQUENCE [LARGE SCALE GENOMIC DNA]</scope>
    <source>
        <strain evidence="2 3">DSM 22008</strain>
    </source>
</reference>